<keyword evidence="6" id="KW-0413">Isomerase</keyword>
<dbReference type="NCBIfam" id="NF003242">
    <property type="entry name" value="PRK04200.1"/>
    <property type="match status" value="1"/>
</dbReference>
<dbReference type="InterPro" id="IPR006124">
    <property type="entry name" value="Metalloenzyme"/>
</dbReference>
<dbReference type="InterPro" id="IPR023665">
    <property type="entry name" value="ApgAM_prokaryotes"/>
</dbReference>
<evidence type="ECO:0000256" key="1">
    <source>
        <dbReference type="ARBA" id="ARBA00000370"/>
    </source>
</evidence>
<dbReference type="GO" id="GO:0046872">
    <property type="term" value="F:metal ion binding"/>
    <property type="evidence" value="ECO:0007669"/>
    <property type="project" value="InterPro"/>
</dbReference>
<dbReference type="GO" id="GO:0004619">
    <property type="term" value="F:phosphoglycerate mutase activity"/>
    <property type="evidence" value="ECO:0007669"/>
    <property type="project" value="UniProtKB-EC"/>
</dbReference>
<comment type="function">
    <text evidence="2">Catalyzes the interconversion of 2-phosphoglycerate and 3-phosphoglycerate.</text>
</comment>
<dbReference type="InterPro" id="IPR004456">
    <property type="entry name" value="Pglycerate_mutase_ApgM"/>
</dbReference>
<feature type="domain" description="Metalloenzyme" evidence="7">
    <location>
        <begin position="1"/>
        <end position="368"/>
    </location>
</feature>
<dbReference type="Gene3D" id="3.40.720.10">
    <property type="entry name" value="Alkaline Phosphatase, subunit A"/>
    <property type="match status" value="1"/>
</dbReference>
<dbReference type="Gene3D" id="3.30.70.2130">
    <property type="entry name" value="Metalloenzyme domain"/>
    <property type="match status" value="1"/>
</dbReference>
<dbReference type="AlphaFoldDB" id="A0A1V5MJT8"/>
<dbReference type="SUPFAM" id="SSF53649">
    <property type="entry name" value="Alkaline phosphatase-like"/>
    <property type="match status" value="1"/>
</dbReference>
<dbReference type="PIRSF" id="PIRSF006392">
    <property type="entry name" value="IPGAM_arch"/>
    <property type="match status" value="1"/>
</dbReference>
<comment type="similarity">
    <text evidence="4">Belongs to the BPG-independent phosphoglycerate mutase family. A-PGAM subfamily.</text>
</comment>
<dbReference type="PANTHER" id="PTHR31209">
    <property type="entry name" value="COFACTOR-INDEPENDENT PHOSPHOGLYCERATE MUTASE"/>
    <property type="match status" value="1"/>
</dbReference>
<reference evidence="8" key="1">
    <citation type="submission" date="2017-02" db="EMBL/GenBank/DDBJ databases">
        <title>Delving into the versatile metabolic prowess of the omnipresent phylum Bacteroidetes.</title>
        <authorList>
            <person name="Nobu M.K."/>
            <person name="Mei R."/>
            <person name="Narihiro T."/>
            <person name="Kuroda K."/>
            <person name="Liu W.-T."/>
        </authorList>
    </citation>
    <scope>NUCLEOTIDE SEQUENCE</scope>
    <source>
        <strain evidence="8">ADurb.Bin417</strain>
    </source>
</reference>
<evidence type="ECO:0000256" key="5">
    <source>
        <dbReference type="ARBA" id="ARBA00023152"/>
    </source>
</evidence>
<evidence type="ECO:0000256" key="2">
    <source>
        <dbReference type="ARBA" id="ARBA00002315"/>
    </source>
</evidence>
<evidence type="ECO:0000256" key="3">
    <source>
        <dbReference type="ARBA" id="ARBA00004921"/>
    </source>
</evidence>
<comment type="pathway">
    <text evidence="3">Carbohydrate degradation.</text>
</comment>
<name>A0A1V5MJT8_UNCT6</name>
<dbReference type="Proteomes" id="UP000485484">
    <property type="component" value="Unassembled WGS sequence"/>
</dbReference>
<comment type="caution">
    <text evidence="8">The sequence shown here is derived from an EMBL/GenBank/DDBJ whole genome shotgun (WGS) entry which is preliminary data.</text>
</comment>
<dbReference type="EMBL" id="MWAK01000020">
    <property type="protein sequence ID" value="OPZ93523.1"/>
    <property type="molecule type" value="Genomic_DNA"/>
</dbReference>
<dbReference type="PANTHER" id="PTHR31209:SF4">
    <property type="entry name" value="2,3-BISPHOSPHOGLYCERATE-INDEPENDENT PHOSPHOGLYCERATE MUTASE"/>
    <property type="match status" value="1"/>
</dbReference>
<evidence type="ECO:0000259" key="7">
    <source>
        <dbReference type="Pfam" id="PF01676"/>
    </source>
</evidence>
<dbReference type="NCBIfam" id="TIGR00306">
    <property type="entry name" value="apgM"/>
    <property type="match status" value="1"/>
</dbReference>
<dbReference type="InterPro" id="IPR042253">
    <property type="entry name" value="Pglycerate_mutase_ApgM_sf"/>
</dbReference>
<dbReference type="Pfam" id="PF01676">
    <property type="entry name" value="Metalloenzyme"/>
    <property type="match status" value="1"/>
</dbReference>
<protein>
    <submittedName>
        <fullName evidence="8">Cofactor-independent phosphoglycerate mutase</fullName>
    </submittedName>
</protein>
<evidence type="ECO:0000313" key="8">
    <source>
        <dbReference type="EMBL" id="OPZ93523.1"/>
    </source>
</evidence>
<dbReference type="CDD" id="cd16011">
    <property type="entry name" value="iPGM_like"/>
    <property type="match status" value="1"/>
</dbReference>
<evidence type="ECO:0000256" key="6">
    <source>
        <dbReference type="ARBA" id="ARBA00023235"/>
    </source>
</evidence>
<evidence type="ECO:0000256" key="4">
    <source>
        <dbReference type="ARBA" id="ARBA00005524"/>
    </source>
</evidence>
<dbReference type="NCBIfam" id="TIGR02535">
    <property type="entry name" value="hyp_Hser_kinase"/>
    <property type="match status" value="1"/>
</dbReference>
<gene>
    <name evidence="8" type="ORF">BWY73_00275</name>
</gene>
<comment type="catalytic activity">
    <reaction evidence="1">
        <text>(2R)-2-phosphoglycerate = (2R)-3-phosphoglycerate</text>
        <dbReference type="Rhea" id="RHEA:15901"/>
        <dbReference type="ChEBI" id="CHEBI:58272"/>
        <dbReference type="ChEBI" id="CHEBI:58289"/>
        <dbReference type="EC" id="5.4.2.12"/>
    </reaction>
</comment>
<sequence length="402" mass="44157">MKYLLIIGDGMADYPLPELENRTPLEVAPTPNLDRLASESGRLGMVRTIPRGTMAASDTAFLSIMGLDPRQNHPGRGPLEAINLGLRLTDEEVAFRLNLVTQDEKKMVDSSAGHISDGEAGRLMAVLQEHFQGRRMRFVPGKSYRNLLIMERPPFDWRKLVTTPPHDILGRPLTPYLPKGPGGEFLIGMMEEAARIFAEHPINRTRIDLGENPANLVWPWGQGGPAQLPAFQPRYGLTGFTVSAVDIVKGIGLAVGLEAVSVPGATGYLDTNYAGKVEAAIEGLKRHDFGVLHVEAPDEASHSGQWRLKVKAITDFDQRVVGPAVSALRTEFPESRVMVMADHITSLRTRTHTPDPIPFLISGTGVVGRGAATFSEKTAGAGRRYLREGWRLMEFFLRPEIT</sequence>
<dbReference type="Pfam" id="PF10143">
    <property type="entry name" value="PhosphMutase"/>
    <property type="match status" value="1"/>
</dbReference>
<accession>A0A1V5MJT8</accession>
<organism evidence="8">
    <name type="scientific">candidate division TA06 bacterium ADurb.Bin417</name>
    <dbReference type="NCBI Taxonomy" id="1852828"/>
    <lineage>
        <taxon>Bacteria</taxon>
        <taxon>Bacteria division TA06</taxon>
    </lineage>
</organism>
<proteinExistence type="inferred from homology"/>
<dbReference type="GO" id="GO:0006096">
    <property type="term" value="P:glycolytic process"/>
    <property type="evidence" value="ECO:0007669"/>
    <property type="project" value="UniProtKB-KW"/>
</dbReference>
<dbReference type="InterPro" id="IPR017850">
    <property type="entry name" value="Alkaline_phosphatase_core_sf"/>
</dbReference>
<keyword evidence="5" id="KW-0324">Glycolysis</keyword>